<sequence length="206" mass="21312">MMVVGDYNGRVGAALGKAASVPDAVRKGRQNAERAMEPVTTLGGTIPHEVFAKYGSAKVLLLPAKPGTGVIAGGGVRAVIEAAGIQDVLSKTYGGSNPVNTVRATLKALSLLKDPQRERARRLGLDRIHTPEVTAPEVEPVEAASTEAEPVEVTEASTETSTEVPADDANAETSEPVSEEVSGEVVATTEPVVDVPTAEDESENSS</sequence>
<dbReference type="GO" id="GO:0003735">
    <property type="term" value="F:structural constituent of ribosome"/>
    <property type="evidence" value="ECO:0007669"/>
    <property type="project" value="UniProtKB-UniRule"/>
</dbReference>
<evidence type="ECO:0000313" key="10">
    <source>
        <dbReference type="EMBL" id="CAI7998734.1"/>
    </source>
</evidence>
<organism evidence="10 11">
    <name type="scientific">Geodia barretti</name>
    <name type="common">Barrett's horny sponge</name>
    <dbReference type="NCBI Taxonomy" id="519541"/>
    <lineage>
        <taxon>Eukaryota</taxon>
        <taxon>Metazoa</taxon>
        <taxon>Porifera</taxon>
        <taxon>Demospongiae</taxon>
        <taxon>Heteroscleromorpha</taxon>
        <taxon>Tetractinellida</taxon>
        <taxon>Astrophorina</taxon>
        <taxon>Geodiidae</taxon>
        <taxon>Geodia</taxon>
    </lineage>
</organism>
<dbReference type="GO" id="GO:0005840">
    <property type="term" value="C:ribosome"/>
    <property type="evidence" value="ECO:0007669"/>
    <property type="project" value="UniProtKB-KW"/>
</dbReference>
<dbReference type="AlphaFoldDB" id="A0AA35R1F2"/>
<comment type="caution">
    <text evidence="10">The sequence shown here is derived from an EMBL/GenBank/DDBJ whole genome shotgun (WGS) entry which is preliminary data.</text>
</comment>
<evidence type="ECO:0000256" key="7">
    <source>
        <dbReference type="RuleBase" id="RU003823"/>
    </source>
</evidence>
<dbReference type="PROSITE" id="PS50881">
    <property type="entry name" value="S5_DSRBD"/>
    <property type="match status" value="1"/>
</dbReference>
<evidence type="ECO:0000256" key="6">
    <source>
        <dbReference type="PROSITE-ProRule" id="PRU00268"/>
    </source>
</evidence>
<dbReference type="SUPFAM" id="SSF54768">
    <property type="entry name" value="dsRNA-binding domain-like"/>
    <property type="match status" value="1"/>
</dbReference>
<evidence type="ECO:0000256" key="8">
    <source>
        <dbReference type="SAM" id="MobiDB-lite"/>
    </source>
</evidence>
<keyword evidence="3" id="KW-0694">RNA-binding</keyword>
<dbReference type="Pfam" id="PF00333">
    <property type="entry name" value="Ribosomal_S5"/>
    <property type="match status" value="1"/>
</dbReference>
<proteinExistence type="inferred from homology"/>
<keyword evidence="11" id="KW-1185">Reference proteome</keyword>
<keyword evidence="5 6" id="KW-0687">Ribonucleoprotein</keyword>
<evidence type="ECO:0000256" key="5">
    <source>
        <dbReference type="ARBA" id="ARBA00023274"/>
    </source>
</evidence>
<name>A0AA35R1F2_GEOBA</name>
<dbReference type="InterPro" id="IPR005324">
    <property type="entry name" value="Ribosomal_uS5_C"/>
</dbReference>
<feature type="domain" description="S5 DRBM" evidence="9">
    <location>
        <begin position="1"/>
        <end position="39"/>
    </location>
</feature>
<reference evidence="10" key="1">
    <citation type="submission" date="2023-03" db="EMBL/GenBank/DDBJ databases">
        <authorList>
            <person name="Steffen K."/>
            <person name="Cardenas P."/>
        </authorList>
    </citation>
    <scope>NUCLEOTIDE SEQUENCE</scope>
</reference>
<dbReference type="InterPro" id="IPR000851">
    <property type="entry name" value="Ribosomal_uS5"/>
</dbReference>
<evidence type="ECO:0000256" key="3">
    <source>
        <dbReference type="ARBA" id="ARBA00022884"/>
    </source>
</evidence>
<evidence type="ECO:0000256" key="1">
    <source>
        <dbReference type="ARBA" id="ARBA00008945"/>
    </source>
</evidence>
<evidence type="ECO:0000256" key="4">
    <source>
        <dbReference type="ARBA" id="ARBA00022980"/>
    </source>
</evidence>
<comment type="similarity">
    <text evidence="1 7">Belongs to the universal ribosomal protein uS5 family.</text>
</comment>
<feature type="region of interest" description="Disordered" evidence="8">
    <location>
        <begin position="122"/>
        <end position="206"/>
    </location>
</feature>
<evidence type="ECO:0000313" key="11">
    <source>
        <dbReference type="Proteomes" id="UP001174909"/>
    </source>
</evidence>
<dbReference type="SUPFAM" id="SSF54211">
    <property type="entry name" value="Ribosomal protein S5 domain 2-like"/>
    <property type="match status" value="1"/>
</dbReference>
<protein>
    <submittedName>
        <fullName evidence="10">30S ribosomal protein S5</fullName>
    </submittedName>
</protein>
<evidence type="ECO:0000256" key="2">
    <source>
        <dbReference type="ARBA" id="ARBA00022730"/>
    </source>
</evidence>
<dbReference type="Gene3D" id="3.30.230.10">
    <property type="match status" value="1"/>
</dbReference>
<feature type="compositionally biased region" description="Low complexity" evidence="8">
    <location>
        <begin position="131"/>
        <end position="164"/>
    </location>
</feature>
<dbReference type="InterPro" id="IPR020568">
    <property type="entry name" value="Ribosomal_Su5_D2-typ_SF"/>
</dbReference>
<dbReference type="GO" id="GO:0006412">
    <property type="term" value="P:translation"/>
    <property type="evidence" value="ECO:0007669"/>
    <property type="project" value="InterPro"/>
</dbReference>
<keyword evidence="4 6" id="KW-0689">Ribosomal protein</keyword>
<dbReference type="FunFam" id="3.30.230.10:FF:000002">
    <property type="entry name" value="30S ribosomal protein S5"/>
    <property type="match status" value="1"/>
</dbReference>
<dbReference type="Pfam" id="PF03719">
    <property type="entry name" value="Ribosomal_S5_C"/>
    <property type="match status" value="1"/>
</dbReference>
<feature type="compositionally biased region" description="Acidic residues" evidence="8">
    <location>
        <begin position="197"/>
        <end position="206"/>
    </location>
</feature>
<dbReference type="PANTHER" id="PTHR48432:SF1">
    <property type="entry name" value="S5 DRBM DOMAIN-CONTAINING PROTEIN"/>
    <property type="match status" value="1"/>
</dbReference>
<dbReference type="InterPro" id="IPR014721">
    <property type="entry name" value="Ribsml_uS5_D2-typ_fold_subgr"/>
</dbReference>
<evidence type="ECO:0000259" key="9">
    <source>
        <dbReference type="PROSITE" id="PS50881"/>
    </source>
</evidence>
<dbReference type="GO" id="GO:1990904">
    <property type="term" value="C:ribonucleoprotein complex"/>
    <property type="evidence" value="ECO:0007669"/>
    <property type="project" value="UniProtKB-UniRule"/>
</dbReference>
<dbReference type="GO" id="GO:0005737">
    <property type="term" value="C:cytoplasm"/>
    <property type="evidence" value="ECO:0007669"/>
    <property type="project" value="UniProtKB-ARBA"/>
</dbReference>
<dbReference type="InterPro" id="IPR013810">
    <property type="entry name" value="Ribosomal_uS5_N"/>
</dbReference>
<dbReference type="GO" id="GO:0019843">
    <property type="term" value="F:rRNA binding"/>
    <property type="evidence" value="ECO:0007669"/>
    <property type="project" value="UniProtKB-KW"/>
</dbReference>
<dbReference type="EMBL" id="CASHTH010000353">
    <property type="protein sequence ID" value="CAI7998734.1"/>
    <property type="molecule type" value="Genomic_DNA"/>
</dbReference>
<accession>A0AA35R1F2</accession>
<dbReference type="PANTHER" id="PTHR48432">
    <property type="entry name" value="S5 DRBM DOMAIN-CONTAINING PROTEIN"/>
    <property type="match status" value="1"/>
</dbReference>
<gene>
    <name evidence="10" type="ORF">GBAR_LOCUS2515</name>
</gene>
<dbReference type="Gene3D" id="3.30.160.20">
    <property type="match status" value="1"/>
</dbReference>
<keyword evidence="2" id="KW-0699">rRNA-binding</keyword>
<dbReference type="Proteomes" id="UP001174909">
    <property type="component" value="Unassembled WGS sequence"/>
</dbReference>